<evidence type="ECO:0008006" key="3">
    <source>
        <dbReference type="Google" id="ProtNLM"/>
    </source>
</evidence>
<proteinExistence type="predicted"/>
<gene>
    <name evidence="1" type="ORF">JTE88_08450</name>
</gene>
<protein>
    <recommendedName>
        <fullName evidence="3">Pilus assembly protein CpaE</fullName>
    </recommendedName>
</protein>
<dbReference type="InterPro" id="IPR027417">
    <property type="entry name" value="P-loop_NTPase"/>
</dbReference>
<sequence>MRATSTQKIPELELASLLYRGNNETIAEELRRLAQLVGLDFQVATASNHSIDAVLTFTSHGLAPMMVQARFHDMFASYFARGVAQFHVRDDAADLMALMSAVGATVRGSIIGVIGAHGGAGTTTIAAWLARLAAAEKSPVALADFNMCSDSWNILLGIDDQATNRANIFTTQGVVLPGKLAHSLVLWNGVSILPGNRIAVDSASGEQGSRAVSALSQVHAWTFIDLGVLGGAWAAQREWLKWCDVLILVTHTTPPAVESARKKYRELEEFAHTLIVANEAKAHAQADNVAVSLNYRDVYAVRRMSHANADLDHGVVPGDRKRSTAAKDMRRLWSIVRESVV</sequence>
<keyword evidence="2" id="KW-1185">Reference proteome</keyword>
<dbReference type="RefSeq" id="WP_204424331.1">
    <property type="nucleotide sequence ID" value="NZ_CP070228.1"/>
</dbReference>
<dbReference type="EMBL" id="CP070228">
    <property type="protein sequence ID" value="QRV02089.1"/>
    <property type="molecule type" value="Genomic_DNA"/>
</dbReference>
<accession>A0ABX7IG50</accession>
<organism evidence="1 2">
    <name type="scientific">Arcanobacterium phocisimile</name>
    <dbReference type="NCBI Taxonomy" id="1302235"/>
    <lineage>
        <taxon>Bacteria</taxon>
        <taxon>Bacillati</taxon>
        <taxon>Actinomycetota</taxon>
        <taxon>Actinomycetes</taxon>
        <taxon>Actinomycetales</taxon>
        <taxon>Actinomycetaceae</taxon>
        <taxon>Arcanobacterium</taxon>
    </lineage>
</organism>
<name>A0ABX7IG50_9ACTO</name>
<evidence type="ECO:0000313" key="2">
    <source>
        <dbReference type="Proteomes" id="UP000602653"/>
    </source>
</evidence>
<dbReference type="Gene3D" id="3.40.50.300">
    <property type="entry name" value="P-loop containing nucleotide triphosphate hydrolases"/>
    <property type="match status" value="1"/>
</dbReference>
<dbReference type="SUPFAM" id="SSF52540">
    <property type="entry name" value="P-loop containing nucleoside triphosphate hydrolases"/>
    <property type="match status" value="1"/>
</dbReference>
<dbReference type="Proteomes" id="UP000602653">
    <property type="component" value="Chromosome"/>
</dbReference>
<evidence type="ECO:0000313" key="1">
    <source>
        <dbReference type="EMBL" id="QRV02089.1"/>
    </source>
</evidence>
<reference evidence="1 2" key="1">
    <citation type="submission" date="2021-02" db="EMBL/GenBank/DDBJ databases">
        <title>Complete Genome Sequence of Arcanobacterium phocisimile strain DSM 26142T from a harbour seal.</title>
        <authorList>
            <person name="Borowiak M."/>
            <person name="Alssahen M."/>
            <person name="Malorny B."/>
            <person name="Laemmler C."/>
            <person name="Siebert U."/>
            <person name="Ploetz M."/>
            <person name="Abdulmawjood A."/>
        </authorList>
    </citation>
    <scope>NUCLEOTIDE SEQUENCE [LARGE SCALE GENOMIC DNA]</scope>
    <source>
        <strain evidence="1 2">DSM 26142</strain>
    </source>
</reference>